<organism evidence="1 2">
    <name type="scientific">[Clostridium] leptum DSM 753</name>
    <dbReference type="NCBI Taxonomy" id="428125"/>
    <lineage>
        <taxon>Bacteria</taxon>
        <taxon>Bacillati</taxon>
        <taxon>Bacillota</taxon>
        <taxon>Clostridia</taxon>
        <taxon>Eubacteriales</taxon>
        <taxon>Oscillospiraceae</taxon>
        <taxon>Oscillospiraceae incertae sedis</taxon>
    </lineage>
</organism>
<dbReference type="HOGENOM" id="CLU_3355456_0_0_9"/>
<accession>A7VT28</accession>
<gene>
    <name evidence="1" type="ORF">CLOLEP_01719</name>
</gene>
<dbReference type="AlphaFoldDB" id="A7VT28"/>
<evidence type="ECO:0000313" key="1">
    <source>
        <dbReference type="EMBL" id="EDO61324.1"/>
    </source>
</evidence>
<comment type="caution">
    <text evidence="1">The sequence shown here is derived from an EMBL/GenBank/DDBJ whole genome shotgun (WGS) entry which is preliminary data.</text>
</comment>
<reference evidence="1 2" key="1">
    <citation type="submission" date="2007-08" db="EMBL/GenBank/DDBJ databases">
        <title>Draft genome sequence of Clostridium leptum (DSM 753).</title>
        <authorList>
            <person name="Sudarsanam P."/>
            <person name="Ley R."/>
            <person name="Guruge J."/>
            <person name="Turnbaugh P.J."/>
            <person name="Mahowald M."/>
            <person name="Liep D."/>
            <person name="Gordon J."/>
        </authorList>
    </citation>
    <scope>NUCLEOTIDE SEQUENCE [LARGE SCALE GENOMIC DNA]</scope>
    <source>
        <strain evidence="1 2">DSM 753</strain>
    </source>
</reference>
<evidence type="ECO:0000313" key="2">
    <source>
        <dbReference type="Proteomes" id="UP000003490"/>
    </source>
</evidence>
<dbReference type="EMBL" id="ABCB02000018">
    <property type="protein sequence ID" value="EDO61324.1"/>
    <property type="molecule type" value="Genomic_DNA"/>
</dbReference>
<reference evidence="1 2" key="2">
    <citation type="submission" date="2007-08" db="EMBL/GenBank/DDBJ databases">
        <authorList>
            <person name="Fulton L."/>
            <person name="Clifton S."/>
            <person name="Fulton B."/>
            <person name="Xu J."/>
            <person name="Minx P."/>
            <person name="Pepin K.H."/>
            <person name="Johnson M."/>
            <person name="Thiruvilangam P."/>
            <person name="Bhonagiri V."/>
            <person name="Nash W.E."/>
            <person name="Wang C."/>
            <person name="Mardis E.R."/>
            <person name="Wilson R.K."/>
        </authorList>
    </citation>
    <scope>NUCLEOTIDE SEQUENCE [LARGE SCALE GENOMIC DNA]</scope>
    <source>
        <strain evidence="1 2">DSM 753</strain>
    </source>
</reference>
<name>A7VT28_9FIRM</name>
<protein>
    <submittedName>
        <fullName evidence="1">Uncharacterized protein</fullName>
    </submittedName>
</protein>
<proteinExistence type="predicted"/>
<sequence length="36" mass="4029">MDVAGVVRQGSNISSLVMDSDRAWRELTDREEADGY</sequence>
<dbReference type="Proteomes" id="UP000003490">
    <property type="component" value="Unassembled WGS sequence"/>
</dbReference>